<dbReference type="Pfam" id="PF03358">
    <property type="entry name" value="FMN_red"/>
    <property type="match status" value="1"/>
</dbReference>
<dbReference type="Gene3D" id="3.40.50.360">
    <property type="match status" value="1"/>
</dbReference>
<evidence type="ECO:0000313" key="5">
    <source>
        <dbReference type="EMBL" id="SED81472.1"/>
    </source>
</evidence>
<dbReference type="InterPro" id="IPR051814">
    <property type="entry name" value="NAD(P)H-dep_FMN_reductase"/>
</dbReference>
<dbReference type="InterPro" id="IPR029039">
    <property type="entry name" value="Flavoprotein-like_sf"/>
</dbReference>
<feature type="domain" description="NADPH-dependent FMN reductase-like" evidence="4">
    <location>
        <begin position="12"/>
        <end position="150"/>
    </location>
</feature>
<accession>A0A1H5DRD8</accession>
<dbReference type="AlphaFoldDB" id="A0A1H5DRD8"/>
<keyword evidence="6" id="KW-1185">Reference proteome</keyword>
<dbReference type="STRING" id="561176.SAMN04488561_0495"/>
<evidence type="ECO:0000259" key="4">
    <source>
        <dbReference type="Pfam" id="PF03358"/>
    </source>
</evidence>
<dbReference type="GO" id="GO:0016491">
    <property type="term" value="F:oxidoreductase activity"/>
    <property type="evidence" value="ECO:0007669"/>
    <property type="project" value="UniProtKB-KW"/>
</dbReference>
<proteinExistence type="predicted"/>
<keyword evidence="3" id="KW-0560">Oxidoreductase</keyword>
<dbReference type="PANTHER" id="PTHR43408:SF2">
    <property type="entry name" value="FMN REDUCTASE (NADPH)"/>
    <property type="match status" value="1"/>
</dbReference>
<protein>
    <submittedName>
        <fullName evidence="5">FMN reductase</fullName>
    </submittedName>
</protein>
<organism evidence="5 6">
    <name type="scientific">Jiangella alba</name>
    <dbReference type="NCBI Taxonomy" id="561176"/>
    <lineage>
        <taxon>Bacteria</taxon>
        <taxon>Bacillati</taxon>
        <taxon>Actinomycetota</taxon>
        <taxon>Actinomycetes</taxon>
        <taxon>Jiangellales</taxon>
        <taxon>Jiangellaceae</taxon>
        <taxon>Jiangella</taxon>
    </lineage>
</organism>
<sequence length="197" mass="20386">MPAEQHDRPVDLVVLTAGTAPSSRIRAVAAAFAVELAGRLPQPPVWRDVVDLTAHVPDLAGVPSAGVAELVDTVLTADVVVLATPVSRASFTGVLKLFLDRLPDAALAGAVVVPVTLSRDPAERHAADRQLRPVLDSLGAALPVASFVVDETELADVAALADAWARRHAGLVAAAVTELRRPSARCDTGPAAGRTRA</sequence>
<dbReference type="EMBL" id="FNUC01000002">
    <property type="protein sequence ID" value="SED81472.1"/>
    <property type="molecule type" value="Genomic_DNA"/>
</dbReference>
<dbReference type="RefSeq" id="WP_083289096.1">
    <property type="nucleotide sequence ID" value="NZ_FNUC01000002.1"/>
</dbReference>
<dbReference type="SUPFAM" id="SSF52218">
    <property type="entry name" value="Flavoproteins"/>
    <property type="match status" value="1"/>
</dbReference>
<reference evidence="6" key="1">
    <citation type="submission" date="2016-10" db="EMBL/GenBank/DDBJ databases">
        <authorList>
            <person name="Varghese N."/>
            <person name="Submissions S."/>
        </authorList>
    </citation>
    <scope>NUCLEOTIDE SEQUENCE [LARGE SCALE GENOMIC DNA]</scope>
    <source>
        <strain evidence="6">DSM 45237</strain>
    </source>
</reference>
<evidence type="ECO:0000256" key="2">
    <source>
        <dbReference type="ARBA" id="ARBA00022643"/>
    </source>
</evidence>
<gene>
    <name evidence="5" type="ORF">SAMN04488561_0495</name>
</gene>
<name>A0A1H5DRD8_9ACTN</name>
<dbReference type="Proteomes" id="UP000181980">
    <property type="component" value="Unassembled WGS sequence"/>
</dbReference>
<dbReference type="InterPro" id="IPR005025">
    <property type="entry name" value="FMN_Rdtase-like_dom"/>
</dbReference>
<keyword evidence="2" id="KW-0288">FMN</keyword>
<evidence type="ECO:0000313" key="6">
    <source>
        <dbReference type="Proteomes" id="UP000181980"/>
    </source>
</evidence>
<evidence type="ECO:0000256" key="1">
    <source>
        <dbReference type="ARBA" id="ARBA00022630"/>
    </source>
</evidence>
<evidence type="ECO:0000256" key="3">
    <source>
        <dbReference type="ARBA" id="ARBA00023002"/>
    </source>
</evidence>
<dbReference type="OrthoDB" id="1643408at2"/>
<dbReference type="PANTHER" id="PTHR43408">
    <property type="entry name" value="FMN REDUCTASE (NADPH)"/>
    <property type="match status" value="1"/>
</dbReference>
<keyword evidence="1" id="KW-0285">Flavoprotein</keyword>